<evidence type="ECO:0000313" key="2">
    <source>
        <dbReference type="Proteomes" id="UP000887565"/>
    </source>
</evidence>
<organism evidence="2 3">
    <name type="scientific">Romanomermis culicivorax</name>
    <name type="common">Nematode worm</name>
    <dbReference type="NCBI Taxonomy" id="13658"/>
    <lineage>
        <taxon>Eukaryota</taxon>
        <taxon>Metazoa</taxon>
        <taxon>Ecdysozoa</taxon>
        <taxon>Nematoda</taxon>
        <taxon>Enoplea</taxon>
        <taxon>Dorylaimia</taxon>
        <taxon>Mermithida</taxon>
        <taxon>Mermithoidea</taxon>
        <taxon>Mermithidae</taxon>
        <taxon>Romanomermis</taxon>
    </lineage>
</organism>
<dbReference type="WBParaSite" id="nRc.2.0.1.t14549-RA">
    <property type="protein sequence ID" value="nRc.2.0.1.t14549-RA"/>
    <property type="gene ID" value="nRc.2.0.1.g14549"/>
</dbReference>
<accession>A0A915IKZ9</accession>
<feature type="chain" id="PRO_5037963011" evidence="1">
    <location>
        <begin position="26"/>
        <end position="64"/>
    </location>
</feature>
<protein>
    <submittedName>
        <fullName evidence="3">Secreted protein</fullName>
    </submittedName>
</protein>
<name>A0A915IKZ9_ROMCU</name>
<keyword evidence="1" id="KW-0732">Signal</keyword>
<evidence type="ECO:0000256" key="1">
    <source>
        <dbReference type="SAM" id="SignalP"/>
    </source>
</evidence>
<reference evidence="3" key="1">
    <citation type="submission" date="2022-11" db="UniProtKB">
        <authorList>
            <consortium name="WormBaseParasite"/>
        </authorList>
    </citation>
    <scope>IDENTIFICATION</scope>
</reference>
<proteinExistence type="predicted"/>
<keyword evidence="2" id="KW-1185">Reference proteome</keyword>
<dbReference type="AlphaFoldDB" id="A0A915IKZ9"/>
<feature type="signal peptide" evidence="1">
    <location>
        <begin position="1"/>
        <end position="25"/>
    </location>
</feature>
<sequence>MVTTLTIRQAVTAWALLSISQHASGAMPTNLICTTPKIASGSNVKMLREIKVMTKGASHMPGNL</sequence>
<evidence type="ECO:0000313" key="3">
    <source>
        <dbReference type="WBParaSite" id="nRc.2.0.1.t14549-RA"/>
    </source>
</evidence>
<dbReference type="Proteomes" id="UP000887565">
    <property type="component" value="Unplaced"/>
</dbReference>